<dbReference type="Pfam" id="PF13501">
    <property type="entry name" value="SoxY"/>
    <property type="match status" value="1"/>
</dbReference>
<proteinExistence type="predicted"/>
<evidence type="ECO:0000259" key="2">
    <source>
        <dbReference type="Pfam" id="PF13501"/>
    </source>
</evidence>
<reference evidence="3 4" key="1">
    <citation type="submission" date="2012-09" db="EMBL/GenBank/DDBJ databases">
        <title>Genome Sequence of alkane-degrading Bacterium Alcanivorax sp. 6-D-6.</title>
        <authorList>
            <person name="Lai Q."/>
            <person name="Shao Z."/>
        </authorList>
    </citation>
    <scope>NUCLEOTIDE SEQUENCE [LARGE SCALE GENOMIC DNA]</scope>
    <source>
        <strain evidence="3 4">6-D-6</strain>
    </source>
</reference>
<dbReference type="RefSeq" id="WP_014993997.1">
    <property type="nucleotide sequence ID" value="NZ_AQPF01000010.1"/>
</dbReference>
<dbReference type="SUPFAM" id="SSF81296">
    <property type="entry name" value="E set domains"/>
    <property type="match status" value="1"/>
</dbReference>
<dbReference type="InterPro" id="IPR030831">
    <property type="entry name" value="Fuse-rel_SoxYZ"/>
</dbReference>
<evidence type="ECO:0000313" key="3">
    <source>
        <dbReference type="EMBL" id="KAF0806202.1"/>
    </source>
</evidence>
<dbReference type="InterPro" id="IPR032711">
    <property type="entry name" value="SoxY"/>
</dbReference>
<feature type="domain" description="Sulphur oxidation protein SoxZ" evidence="1">
    <location>
        <begin position="176"/>
        <end position="251"/>
    </location>
</feature>
<dbReference type="Pfam" id="PF08770">
    <property type="entry name" value="SoxZ"/>
    <property type="match status" value="1"/>
</dbReference>
<dbReference type="InterPro" id="IPR014880">
    <property type="entry name" value="SoxZ_dom"/>
</dbReference>
<evidence type="ECO:0000313" key="4">
    <source>
        <dbReference type="Proteomes" id="UP000771797"/>
    </source>
</evidence>
<evidence type="ECO:0000259" key="1">
    <source>
        <dbReference type="Pfam" id="PF08770"/>
    </source>
</evidence>
<dbReference type="InterPro" id="IPR013783">
    <property type="entry name" value="Ig-like_fold"/>
</dbReference>
<dbReference type="NCBIfam" id="TIGR04557">
    <property type="entry name" value="fuse_rel_SoxYZ"/>
    <property type="match status" value="1"/>
</dbReference>
<dbReference type="EMBL" id="AQPF01000010">
    <property type="protein sequence ID" value="KAF0806202.1"/>
    <property type="molecule type" value="Genomic_DNA"/>
</dbReference>
<gene>
    <name evidence="3" type="ORF">A6D6_01782</name>
</gene>
<organism evidence="3 4">
    <name type="scientific">Alcanivorax xiamenensis</name>
    <dbReference type="NCBI Taxonomy" id="1177156"/>
    <lineage>
        <taxon>Bacteria</taxon>
        <taxon>Pseudomonadati</taxon>
        <taxon>Pseudomonadota</taxon>
        <taxon>Gammaproteobacteria</taxon>
        <taxon>Oceanospirillales</taxon>
        <taxon>Alcanivoracaceae</taxon>
        <taxon>Alcanivorax</taxon>
    </lineage>
</organism>
<feature type="domain" description="Ig-like SoxY" evidence="2">
    <location>
        <begin position="40"/>
        <end position="145"/>
    </location>
</feature>
<dbReference type="Gene3D" id="2.60.40.2470">
    <property type="entry name" value="SoxY domain"/>
    <property type="match status" value="1"/>
</dbReference>
<dbReference type="Gene3D" id="2.60.40.10">
    <property type="entry name" value="Immunoglobulins"/>
    <property type="match status" value="1"/>
</dbReference>
<evidence type="ECO:0008006" key="5">
    <source>
        <dbReference type="Google" id="ProtNLM"/>
    </source>
</evidence>
<dbReference type="InterPro" id="IPR038162">
    <property type="entry name" value="SoxY_sf"/>
</dbReference>
<protein>
    <recommendedName>
        <fullName evidence="5">Sulfur-oxidizing protein SoxY</fullName>
    </recommendedName>
</protein>
<comment type="caution">
    <text evidence="3">The sequence shown here is derived from an EMBL/GenBank/DDBJ whole genome shotgun (WGS) entry which is preliminary data.</text>
</comment>
<dbReference type="Proteomes" id="UP000771797">
    <property type="component" value="Unassembled WGS sequence"/>
</dbReference>
<keyword evidence="4" id="KW-1185">Reference proteome</keyword>
<name>A0ABQ6Y939_9GAMM</name>
<dbReference type="InterPro" id="IPR014756">
    <property type="entry name" value="Ig_E-set"/>
</dbReference>
<accession>A0ABQ6Y939</accession>
<sequence>MAGYLKPLLAVLILLGAPWSVAEEAREDPLGSFMWERYRERFLGDTPVRFDSRVGIQAPAFAEDSGQVPIDVDASDFNGRFQRMLLWVELNPIPLVFDYRPLSDGLGRLSINVRLEQSSAVRVAVLSDGVWHVGSTRIEGEGGGCTTPGIAKTEDNWSKDFGRIKARRFGHESGSRVRVKLSHPMDSGLIPSTRPFYVEQVAFVHGDEPVASMTWQASVSENPELALTLKGDAGTAYRFQARDNNGNEFDHVIP</sequence>